<comment type="caution">
    <text evidence="2">The sequence shown here is derived from an EMBL/GenBank/DDBJ whole genome shotgun (WGS) entry which is preliminary data.</text>
</comment>
<protein>
    <recommendedName>
        <fullName evidence="1">DUF8202 domain-containing protein</fullName>
    </recommendedName>
</protein>
<feature type="domain" description="DUF8202" evidence="1">
    <location>
        <begin position="730"/>
        <end position="903"/>
    </location>
</feature>
<evidence type="ECO:0000259" key="1">
    <source>
        <dbReference type="Pfam" id="PF26628"/>
    </source>
</evidence>
<accession>A0A840CJ46</accession>
<sequence length="1919" mass="212993">MIYNNLKVLYPFVVWLLLMQSSIGLKAQTPGGTSLEVELWLSADQVQRTVLPANGADVESWTDRSAYERNFVENKEKNVDYNTLPRFKYEGMNYHPAVEFYTTTESDRRNRSRKLISEENIPFKRYDGKAYYTFWVSRLAPGSTNYSTVLAFNESSDDYYGWYKTNQIWHKVRATNYTNDGKVDKSYGLGIVYRQNGEEAPVRVQVQYQDGVSYSKNMISSYLSNGGNNPAVIGNSDLREANYFFGEIQEIIVLSSSGNPPIDLVELNKVQSYLAIKYGISIGSDFNYVSSDGAVIWDKTLNTGFNDEIFGIGRDDATGLYQKQSVSADNSQLKMYLGDQLYALNSENTSDLGDKDYLLLGSNREKQFISYKYQPGNVFMGGDLPGNILDREINLRKELTYKARTGAIRKSFSDVKLVADAMYILVSANPDFPSAETRIYNIDPTTNIASVQIDDEDYISFALFEGVPGGLKSNLELWLSASYLLGKSEDLPGDEEDVTAWNDLSDYGRNFSKSGSYSVPRFTYQGLNFNPALDFYQDIPETEAETTNVSTADRQRKLASNSTFPIEANKSYYTFWVSEVDAEIAGLTGDHEPGRTGNNRKGIVFTFNGSNENYDDQGWNITRTSSNPPAVTLTTSTGNNSYINHPTGTGITAGIGAIIRPNTTGSPPVQESQYINGIRNYYVAQKMYTGSRTAIIGNADSDKSGPFFGTVQEIIVYSGVAGEVMADEDLKKIHTYLAVKYGISLDNQDYITSKGIKIWDGTGNKNLGYEHHVFGLGRDNPSSLYVKQATSSSSPIFTAFVGELTDLNMDNPGFIADDTYAMFGSNGLSGLTGYEYNPQDDPPFTGTLDERINFRDRNVWKVQLTNIAVADVKISAPGKYILVSNTDPTFQPINTQIYKIDRELDYVEVPLRDGDYISFAYYVIGPGGVVNGLRMWLDAGDKDFINITDGEVYQWGDKSQVSNTRYSYMAANSANKVPGYDTASVHTNFYPAINYRVQGEYLSTNKGPASMRSPHSYTVFHVVYNDFIKANRSYFMGFGSKISNNIARKPVFGMKGNGTVVHGRFYENGGTRGVEGSTALFKEGATSINIQTINRATRMVRFESNGISESKTAGASLGNGSRMSGVGVLGGGSRRDYQMQGVMAQSIFYEGELDDVEKKKLYSYLGLKYAVTLRMPTAFDYQFSDGVSLWDGNDALYGTYHNNIGALVRDDTSDLFNNVARSTDAGATITMMIRGNEKGTNGQGDTSLLNENKSALIWGNNGDNNIYNFTAAEIEMLCGEMSSKTDKIWMVKKTANLDKVDVSIRILQGDFGYYVSPGYQILLLVADDPAKLDSNNWDIAIPSVYLKDEQQQCINYTFTEEFTYFSLGIKALPGACQTCDFAGTRQIAFTAQTWSPKGVKEKEFNLGNDGNEDGTDFIVTVKTDENAITWQNKYPRNSSQNSLRLSRRKDATAEMITEITPSVAVATQFQIFNLDREGSRYKYVEVYGLCESGLVMPQLSEVSNRVSSYSITGNLAKAKKSPTSAYANDRGKMNITFDFPVEKIVIKEKATGGKTGSQTLGIGPIAFSCPAPIPTYSEAGFAFSKQATDTVVYCGQTSRVDYTFRIYSVNCDHKGVSISDTLPKYLNWDKDLIYIPETAMGADDYSLSISEDKRILRINNLMVPANSTPFIFTARARFTDSVVMDSTYYNQAWLKTSLTKDDVEIEIDPQPSADYYRGEGFKSSTYVKDGGARLSLVTVTAEKSRDCYSPSSVIMVTLRIDNPNDNITNMIFDVDYNEEFKYVYGSLQSSISGIEGNPNFDTDEDGVVPGLFYLENFTLPANTVSTITFKLQAPLKSGLIGDVDEADNPLDWEGKVLTGSFNSDDQAIIDLVIGYSFGTDMDNICMPSSLTEADGELTVPFCRSKEAVITNRMIQPRLR</sequence>
<name>A0A840CJ46_9BACT</name>
<dbReference type="InterPro" id="IPR058515">
    <property type="entry name" value="DUF8202"/>
</dbReference>
<keyword evidence="3" id="KW-1185">Reference proteome</keyword>
<gene>
    <name evidence="2" type="ORF">GGR21_001255</name>
</gene>
<feature type="domain" description="DUF8202" evidence="1">
    <location>
        <begin position="266"/>
        <end position="455"/>
    </location>
</feature>
<evidence type="ECO:0000313" key="3">
    <source>
        <dbReference type="Proteomes" id="UP000555103"/>
    </source>
</evidence>
<dbReference type="Proteomes" id="UP000555103">
    <property type="component" value="Unassembled WGS sequence"/>
</dbReference>
<dbReference type="Pfam" id="PF26628">
    <property type="entry name" value="DUF8202"/>
    <property type="match status" value="3"/>
</dbReference>
<reference evidence="2 3" key="1">
    <citation type="submission" date="2020-08" db="EMBL/GenBank/DDBJ databases">
        <title>Genomic Encyclopedia of Type Strains, Phase IV (KMG-IV): sequencing the most valuable type-strain genomes for metagenomic binning, comparative biology and taxonomic classification.</title>
        <authorList>
            <person name="Goeker M."/>
        </authorList>
    </citation>
    <scope>NUCLEOTIDE SEQUENCE [LARGE SCALE GENOMIC DNA]</scope>
    <source>
        <strain evidence="2 3">DSM 104969</strain>
    </source>
</reference>
<organism evidence="2 3">
    <name type="scientific">Dysgonomonas hofstadii</name>
    <dbReference type="NCBI Taxonomy" id="637886"/>
    <lineage>
        <taxon>Bacteria</taxon>
        <taxon>Pseudomonadati</taxon>
        <taxon>Bacteroidota</taxon>
        <taxon>Bacteroidia</taxon>
        <taxon>Bacteroidales</taxon>
        <taxon>Dysgonomonadaceae</taxon>
        <taxon>Dysgonomonas</taxon>
    </lineage>
</organism>
<dbReference type="EMBL" id="JACIEP010000003">
    <property type="protein sequence ID" value="MBB4035366.1"/>
    <property type="molecule type" value="Genomic_DNA"/>
</dbReference>
<dbReference type="RefSeq" id="WP_183306291.1">
    <property type="nucleotide sequence ID" value="NZ_JACIEP010000003.1"/>
</dbReference>
<proteinExistence type="predicted"/>
<evidence type="ECO:0000313" key="2">
    <source>
        <dbReference type="EMBL" id="MBB4035366.1"/>
    </source>
</evidence>
<feature type="domain" description="DUF8202" evidence="1">
    <location>
        <begin position="1157"/>
        <end position="1337"/>
    </location>
</feature>